<keyword evidence="4" id="KW-1185">Reference proteome</keyword>
<reference evidence="3 4" key="1">
    <citation type="submission" date="2021-06" db="EMBL/GenBank/DDBJ databases">
        <title>A haploid diamondback moth (Plutella xylostella L.) genome assembly resolves 31 chromosomes and identifies a diamide resistance mutation.</title>
        <authorList>
            <person name="Ward C.M."/>
            <person name="Perry K.D."/>
            <person name="Baker G."/>
            <person name="Powis K."/>
            <person name="Heckel D.G."/>
            <person name="Baxter S.W."/>
        </authorList>
    </citation>
    <scope>NUCLEOTIDE SEQUENCE [LARGE SCALE GENOMIC DNA]</scope>
    <source>
        <strain evidence="3 4">LV</strain>
        <tissue evidence="3">Single pupa</tissue>
    </source>
</reference>
<evidence type="ECO:0000313" key="4">
    <source>
        <dbReference type="Proteomes" id="UP000823941"/>
    </source>
</evidence>
<dbReference type="InterPro" id="IPR045165">
    <property type="entry name" value="Nitrobindin"/>
</dbReference>
<dbReference type="Pfam" id="PF08768">
    <property type="entry name" value="THAP4_heme-bd"/>
    <property type="match status" value="1"/>
</dbReference>
<comment type="catalytic activity">
    <reaction evidence="1">
        <text>peroxynitrite = nitrate</text>
        <dbReference type="Rhea" id="RHEA:63116"/>
        <dbReference type="ChEBI" id="CHEBI:17632"/>
        <dbReference type="ChEBI" id="CHEBI:25941"/>
    </reaction>
    <physiologicalReaction direction="left-to-right" evidence="1">
        <dbReference type="Rhea" id="RHEA:63117"/>
    </physiologicalReaction>
</comment>
<evidence type="ECO:0000259" key="2">
    <source>
        <dbReference type="Pfam" id="PF08768"/>
    </source>
</evidence>
<dbReference type="Gene3D" id="2.40.128.20">
    <property type="match status" value="1"/>
</dbReference>
<accession>A0ABQ7Q067</accession>
<dbReference type="EMBL" id="JAHIBW010000024">
    <property type="protein sequence ID" value="KAG7298617.1"/>
    <property type="molecule type" value="Genomic_DNA"/>
</dbReference>
<evidence type="ECO:0000256" key="1">
    <source>
        <dbReference type="ARBA" id="ARBA00036993"/>
    </source>
</evidence>
<dbReference type="CDD" id="cd07828">
    <property type="entry name" value="lipocalin_heme-bd-THAP4-like"/>
    <property type="match status" value="1"/>
</dbReference>
<dbReference type="InterPro" id="IPR012674">
    <property type="entry name" value="Calycin"/>
</dbReference>
<organism evidence="3 4">
    <name type="scientific">Plutella xylostella</name>
    <name type="common">Diamondback moth</name>
    <name type="synonym">Plutella maculipennis</name>
    <dbReference type="NCBI Taxonomy" id="51655"/>
    <lineage>
        <taxon>Eukaryota</taxon>
        <taxon>Metazoa</taxon>
        <taxon>Ecdysozoa</taxon>
        <taxon>Arthropoda</taxon>
        <taxon>Hexapoda</taxon>
        <taxon>Insecta</taxon>
        <taxon>Pterygota</taxon>
        <taxon>Neoptera</taxon>
        <taxon>Endopterygota</taxon>
        <taxon>Lepidoptera</taxon>
        <taxon>Glossata</taxon>
        <taxon>Ditrysia</taxon>
        <taxon>Yponomeutoidea</taxon>
        <taxon>Plutellidae</taxon>
        <taxon>Plutella</taxon>
    </lineage>
</organism>
<dbReference type="PANTHER" id="PTHR15854">
    <property type="entry name" value="THAP4 PROTEIN"/>
    <property type="match status" value="1"/>
</dbReference>
<dbReference type="InterPro" id="IPR014878">
    <property type="entry name" value="THAP4-like_heme-bd"/>
</dbReference>
<dbReference type="Proteomes" id="UP000823941">
    <property type="component" value="Chromosome 24"/>
</dbReference>
<evidence type="ECO:0000313" key="3">
    <source>
        <dbReference type="EMBL" id="KAG7298617.1"/>
    </source>
</evidence>
<dbReference type="PANTHER" id="PTHR15854:SF4">
    <property type="entry name" value="PEROXYNITRITE ISOMERASE THAP4"/>
    <property type="match status" value="1"/>
</dbReference>
<dbReference type="SUPFAM" id="SSF50814">
    <property type="entry name" value="Lipocalins"/>
    <property type="match status" value="1"/>
</dbReference>
<proteinExistence type="predicted"/>
<gene>
    <name evidence="3" type="ORF">JYU34_018270</name>
</gene>
<protein>
    <recommendedName>
        <fullName evidence="2">THAP4-like heme-binding domain-containing protein</fullName>
    </recommendedName>
</protein>
<comment type="caution">
    <text evidence="3">The sequence shown here is derived from an EMBL/GenBank/DDBJ whole genome shotgun (WGS) entry which is preliminary data.</text>
</comment>
<feature type="domain" description="THAP4-like heme-binding" evidence="2">
    <location>
        <begin position="11"/>
        <end position="164"/>
    </location>
</feature>
<sequence>MQSVKVLPEVLKPISWLAGSWATTDGRGKYPTIQDFSYHEVLEFTCIGQPMFNYLSHSKHPTKQTPMHQERGFLRIQPGTNNLALVVSHNFGVTTIEEGQLDPEEKKIKLCTTSVQRMQFAKKPAVTKLERCIRLISDNTLEVVVFMETENTAMTEHLRAIYTKQDC</sequence>
<name>A0ABQ7Q067_PLUXY</name>